<reference evidence="6" key="3">
    <citation type="submission" date="2020-12" db="UniProtKB">
        <authorList>
            <consortium name="EnsemblPlants"/>
        </authorList>
    </citation>
    <scope>IDENTIFICATION</scope>
</reference>
<dbReference type="PANTHER" id="PTHR32444:SF247">
    <property type="entry name" value="OS01G0958200 PROTEIN"/>
    <property type="match status" value="1"/>
</dbReference>
<feature type="chain" id="PRO_5029672167" description="Bulb-type lectin domain-containing protein" evidence="4">
    <location>
        <begin position="26"/>
        <end position="537"/>
    </location>
</feature>
<keyword evidence="2" id="KW-1015">Disulfide bond</keyword>
<dbReference type="InterPro" id="IPR000858">
    <property type="entry name" value="S_locus_glycoprot_dom"/>
</dbReference>
<keyword evidence="3" id="KW-0472">Membrane</keyword>
<keyword evidence="1 4" id="KW-0732">Signal</keyword>
<dbReference type="Gramene" id="Pp3c24_9300V3.2">
    <property type="protein sequence ID" value="Pp3c24_9300V3.2"/>
    <property type="gene ID" value="Pp3c24_9300"/>
</dbReference>
<keyword evidence="7" id="KW-1185">Reference proteome</keyword>
<dbReference type="FunCoup" id="A0A7I4FHR9">
    <property type="interactions" value="783"/>
</dbReference>
<feature type="signal peptide" evidence="4">
    <location>
        <begin position="1"/>
        <end position="25"/>
    </location>
</feature>
<evidence type="ECO:0000259" key="5">
    <source>
        <dbReference type="PROSITE" id="PS50927"/>
    </source>
</evidence>
<dbReference type="InterPro" id="IPR036426">
    <property type="entry name" value="Bulb-type_lectin_dom_sf"/>
</dbReference>
<evidence type="ECO:0000313" key="6">
    <source>
        <dbReference type="EnsemblPlants" id="Pp3c24_9300V3.2"/>
    </source>
</evidence>
<dbReference type="PROSITE" id="PS50927">
    <property type="entry name" value="BULB_LECTIN"/>
    <property type="match status" value="1"/>
</dbReference>
<dbReference type="InterPro" id="IPR001480">
    <property type="entry name" value="Bulb-type_lectin_dom"/>
</dbReference>
<evidence type="ECO:0000313" key="7">
    <source>
        <dbReference type="Proteomes" id="UP000006727"/>
    </source>
</evidence>
<organism evidence="6 7">
    <name type="scientific">Physcomitrium patens</name>
    <name type="common">Spreading-leaved earth moss</name>
    <name type="synonym">Physcomitrella patens</name>
    <dbReference type="NCBI Taxonomy" id="3218"/>
    <lineage>
        <taxon>Eukaryota</taxon>
        <taxon>Viridiplantae</taxon>
        <taxon>Streptophyta</taxon>
        <taxon>Embryophyta</taxon>
        <taxon>Bryophyta</taxon>
        <taxon>Bryophytina</taxon>
        <taxon>Bryopsida</taxon>
        <taxon>Funariidae</taxon>
        <taxon>Funariales</taxon>
        <taxon>Funariaceae</taxon>
        <taxon>Physcomitrium</taxon>
    </lineage>
</organism>
<dbReference type="GO" id="GO:0048544">
    <property type="term" value="P:recognition of pollen"/>
    <property type="evidence" value="ECO:0007669"/>
    <property type="project" value="InterPro"/>
</dbReference>
<accession>A0A7I4FHR9</accession>
<dbReference type="Gene3D" id="2.90.10.10">
    <property type="entry name" value="Bulb-type lectin domain"/>
    <property type="match status" value="1"/>
</dbReference>
<dbReference type="SUPFAM" id="SSF51110">
    <property type="entry name" value="alpha-D-mannose-specific plant lectins"/>
    <property type="match status" value="1"/>
</dbReference>
<dbReference type="EnsemblPlants" id="Pp3c24_9300V3.2">
    <property type="protein sequence ID" value="Pp3c24_9300V3.2"/>
    <property type="gene ID" value="Pp3c24_9300"/>
</dbReference>
<protein>
    <recommendedName>
        <fullName evidence="5">Bulb-type lectin domain-containing protein</fullName>
    </recommendedName>
</protein>
<evidence type="ECO:0000256" key="2">
    <source>
        <dbReference type="ARBA" id="ARBA00023157"/>
    </source>
</evidence>
<dbReference type="Proteomes" id="UP000006727">
    <property type="component" value="Chromosome 24"/>
</dbReference>
<name>A0A7I4FHR9_PHYPA</name>
<evidence type="ECO:0000256" key="1">
    <source>
        <dbReference type="ARBA" id="ARBA00022729"/>
    </source>
</evidence>
<dbReference type="AlphaFoldDB" id="A0A7I4FHR9"/>
<dbReference type="PANTHER" id="PTHR32444">
    <property type="entry name" value="BULB-TYPE LECTIN DOMAIN-CONTAINING PROTEIN"/>
    <property type="match status" value="1"/>
</dbReference>
<feature type="transmembrane region" description="Helical" evidence="3">
    <location>
        <begin position="469"/>
        <end position="493"/>
    </location>
</feature>
<keyword evidence="3" id="KW-0812">Transmembrane</keyword>
<sequence>MIRVHLISILLVWTILWGLIPSVRTAGLTSLGLSSRLSVGDTLVSPSGRFELGIFAPAGGSRADLGYQLAIRYAELQHVVTWVANRDIPLSSNAYVYVSPYGNLQLFDPINNPNKPSWTSNAAANYAFGAAWSRASTAAGQRESCARDQNQKVQWDSFVNSPSTDTLLPGQYLLRAANLNMSSWKASDNPATGLYSFGWGGLNMSVLQLTWTSPKQFMTWTGGAYIPAPDVHTPHTITGVSSVYFHPTFGHLYATSSPADTVLLSGSDPVAANTMKRITIDTDGGLRIWQWNIGTSKSWTAVANWVLVERPESRSQCTVMGTCGPYGWCISAKASVDKVQCKCPNGFKPINEEDITRGCLPVVPLVGSDCNDTATVMMEELAGVDMPWGGGYQNLTGANSSRCKEKCLSVCECAGRCILPRSSFAGPLFNIGYPTVELHGKDRTAFIKISKFQPLAPEPVKPFEHVRPAVIGGIVGGLFVGALLVLFSIFWCARRRPRLSDNGVFVPVRCPSDDLPPIIIPKRSLEVFETAGSASRH</sequence>
<keyword evidence="3" id="KW-1133">Transmembrane helix</keyword>
<dbReference type="Pfam" id="PF00954">
    <property type="entry name" value="S_locus_glycop"/>
    <property type="match status" value="1"/>
</dbReference>
<reference evidence="6 7" key="2">
    <citation type="journal article" date="2018" name="Plant J.">
        <title>The Physcomitrella patens chromosome-scale assembly reveals moss genome structure and evolution.</title>
        <authorList>
            <person name="Lang D."/>
            <person name="Ullrich K.K."/>
            <person name="Murat F."/>
            <person name="Fuchs J."/>
            <person name="Jenkins J."/>
            <person name="Haas F.B."/>
            <person name="Piednoel M."/>
            <person name="Gundlach H."/>
            <person name="Van Bel M."/>
            <person name="Meyberg R."/>
            <person name="Vives C."/>
            <person name="Morata J."/>
            <person name="Symeonidi A."/>
            <person name="Hiss M."/>
            <person name="Muchero W."/>
            <person name="Kamisugi Y."/>
            <person name="Saleh O."/>
            <person name="Blanc G."/>
            <person name="Decker E.L."/>
            <person name="van Gessel N."/>
            <person name="Grimwood J."/>
            <person name="Hayes R.D."/>
            <person name="Graham S.W."/>
            <person name="Gunter L.E."/>
            <person name="McDaniel S.F."/>
            <person name="Hoernstein S.N.W."/>
            <person name="Larsson A."/>
            <person name="Li F.W."/>
            <person name="Perroud P.F."/>
            <person name="Phillips J."/>
            <person name="Ranjan P."/>
            <person name="Rokshar D.S."/>
            <person name="Rothfels C.J."/>
            <person name="Schneider L."/>
            <person name="Shu S."/>
            <person name="Stevenson D.W."/>
            <person name="Thummler F."/>
            <person name="Tillich M."/>
            <person name="Villarreal Aguilar J.C."/>
            <person name="Widiez T."/>
            <person name="Wong G.K."/>
            <person name="Wymore A."/>
            <person name="Zhang Y."/>
            <person name="Zimmer A.D."/>
            <person name="Quatrano R.S."/>
            <person name="Mayer K.F.X."/>
            <person name="Goodstein D."/>
            <person name="Casacuberta J.M."/>
            <person name="Vandepoele K."/>
            <person name="Reski R."/>
            <person name="Cuming A.C."/>
            <person name="Tuskan G.A."/>
            <person name="Maumus F."/>
            <person name="Salse J."/>
            <person name="Schmutz J."/>
            <person name="Rensing S.A."/>
        </authorList>
    </citation>
    <scope>NUCLEOTIDE SEQUENCE [LARGE SCALE GENOMIC DNA]</scope>
    <source>
        <strain evidence="6 7">cv. Gransden 2004</strain>
    </source>
</reference>
<dbReference type="SMART" id="SM00108">
    <property type="entry name" value="B_lectin"/>
    <property type="match status" value="1"/>
</dbReference>
<proteinExistence type="predicted"/>
<feature type="domain" description="Bulb-type lectin" evidence="5">
    <location>
        <begin position="28"/>
        <end position="159"/>
    </location>
</feature>
<evidence type="ECO:0000256" key="4">
    <source>
        <dbReference type="SAM" id="SignalP"/>
    </source>
</evidence>
<evidence type="ECO:0000256" key="3">
    <source>
        <dbReference type="SAM" id="Phobius"/>
    </source>
</evidence>
<dbReference type="EMBL" id="ABEU02000024">
    <property type="status" value="NOT_ANNOTATED_CDS"/>
    <property type="molecule type" value="Genomic_DNA"/>
</dbReference>
<reference evidence="6 7" key="1">
    <citation type="journal article" date="2008" name="Science">
        <title>The Physcomitrella genome reveals evolutionary insights into the conquest of land by plants.</title>
        <authorList>
            <person name="Rensing S."/>
            <person name="Lang D."/>
            <person name="Zimmer A."/>
            <person name="Terry A."/>
            <person name="Salamov A."/>
            <person name="Shapiro H."/>
            <person name="Nishiyama T."/>
            <person name="Perroud P.-F."/>
            <person name="Lindquist E."/>
            <person name="Kamisugi Y."/>
            <person name="Tanahashi T."/>
            <person name="Sakakibara K."/>
            <person name="Fujita T."/>
            <person name="Oishi K."/>
            <person name="Shin-I T."/>
            <person name="Kuroki Y."/>
            <person name="Toyoda A."/>
            <person name="Suzuki Y."/>
            <person name="Hashimoto A."/>
            <person name="Yamaguchi K."/>
            <person name="Sugano A."/>
            <person name="Kohara Y."/>
            <person name="Fujiyama A."/>
            <person name="Anterola A."/>
            <person name="Aoki S."/>
            <person name="Ashton N."/>
            <person name="Barbazuk W.B."/>
            <person name="Barker E."/>
            <person name="Bennetzen J."/>
            <person name="Bezanilla M."/>
            <person name="Blankenship R."/>
            <person name="Cho S.H."/>
            <person name="Dutcher S."/>
            <person name="Estelle M."/>
            <person name="Fawcett J.A."/>
            <person name="Gundlach H."/>
            <person name="Hanada K."/>
            <person name="Heyl A."/>
            <person name="Hicks K.A."/>
            <person name="Hugh J."/>
            <person name="Lohr M."/>
            <person name="Mayer K."/>
            <person name="Melkozernov A."/>
            <person name="Murata T."/>
            <person name="Nelson D."/>
            <person name="Pils B."/>
            <person name="Prigge M."/>
            <person name="Reiss B."/>
            <person name="Renner T."/>
            <person name="Rombauts S."/>
            <person name="Rushton P."/>
            <person name="Sanderfoot A."/>
            <person name="Schween G."/>
            <person name="Shiu S.-H."/>
            <person name="Stueber K."/>
            <person name="Theodoulou F.L."/>
            <person name="Tu H."/>
            <person name="Van de Peer Y."/>
            <person name="Verrier P.J."/>
            <person name="Waters E."/>
            <person name="Wood A."/>
            <person name="Yang L."/>
            <person name="Cove D."/>
            <person name="Cuming A."/>
            <person name="Hasebe M."/>
            <person name="Lucas S."/>
            <person name="Mishler D.B."/>
            <person name="Reski R."/>
            <person name="Grigoriev I."/>
            <person name="Quatrano R.S."/>
            <person name="Boore J.L."/>
        </authorList>
    </citation>
    <scope>NUCLEOTIDE SEQUENCE [LARGE SCALE GENOMIC DNA]</scope>
    <source>
        <strain evidence="6 7">cv. Gransden 2004</strain>
    </source>
</reference>
<dbReference type="InParanoid" id="A0A7I4FHR9"/>